<sequence>MKKRNKRLLSHTRKLSFSWRLLVITLMVIFTLSVYTPTPNSAATYSFSNKDLTEGISNFNNIDVSTQGEIKLQSGDVGSWETDDGLLEPPILIYGDTEIIYGPNDSLYLITQGYVDSGRTFFLKYSLELKTWETLEAPPSGIGTGVALTWDKNDTMYLLPAGGKSEFYKYSLSENIWTVLPDHPQTVNAGTDVIYVETINGNYLYGFRGSVSTMFWRYNITSNQWEQMASFPVSVPGYGISLTWDNNDTIYALAGCNGEFRKYSIANNIWEPRLTVPPNNNVCQKTQIMLTSSNTILKLGIYVHGDISYLQQYNISNNQWVSLSTPPTGQTYDWGVTAVFDGVDTIYTLLGMYQHPILYSYSVSTDNWNVNGYNLYDPNYGYAHGAPIYDGDNTIYYVSGQNWGSLTDIYKMDLTTKVRTKVGSYPISGARAGIAGIYKDNALYLASWYGNTIFYKFDLINSTWATLATFPYATTYGCDMIDGEDGYIYYSPGGRVNFYRYDIINNTWGSLTSAPIAIGSGGGIEKIGADIYAFSGGGTPYFMKYDVAGNTWTTLPINIPNGSVEHGGVLVGDTSRYLYFVPANRTSVTAQLFYRYDTTDSSWKRLANLPSYTQVAAYGFYDNNTNRVYVSPTAVISHMWYWTTATDTYVADGVWYSKSIDLTHVQAWSTFQTSITGTGTVTAYSRTSNNGRIWDQWLPITGGNIQSLPKRYLQFKLALHGDTLSTPTVSNIQFTYEEDVIPPNLPSQFVAKGTATGETLTTGQTYEYQHPYFEWNGANDGNNGSGIAGYYVYYGTNVAADPEVDGSFQANNTYVVTSPMTSGDIYYVRIKVKDNKGNVSAIQTFFSYRYWYISPPESQLTTSYEQLSQGTNTNLDLITEEGSASLKKLPYGSWSEGSFTSLPDYATGSASVVIGDYLYIARGNNTTNFWRYNLVSQTWDTNLPPLPATAYIGSSLVWDQEKYIYYIRGNSTNGFYRYDIVNQIWDAPLSNLPVNASYGTDMEYIGNNKILFVFSGNIDFYEYNTETGGWGNLTSLPTTINTYYSGSGIWYDGGDSLYVNFGTSDWYQRGLAKYTISTDTWRWMATPPYNFWYVQSNLAGDSQGNLYIFGQDFMTNGYATAFKYNIATDTWKAINSGFPISSWGSLSDDRNRYIYIIPGLGNTRRILQYDTWNSKFTSLGYLQPPSLQRRRWDLQNGIEWYAGQATTATFDGEDNVYIINRNESDYSYLLKYSTSKNEFTYLPPPPYIGIGGSIAYSNGYLYYEPGRSRTNFYRFDFGKYQWEKMTDTLNTIYRPGASSLVVDKNGYLYLPRGNDNQFYRYTPDVNGGTWESLRAFPANILNASFVYDGDNYIYALRSNGSNAFYQYDIFNNSWTTLANFPVTTTYGNTMVMQQGKIYAMRGNAQKNMYVYDIATNQWVEGTSSPDYFAYGGNLVKISESKALAIPGQDNPHILQFNFPSATTGYQGLGVHISQPMEVSGLFDYAGIKAEVSIPENTDIEFYTRTSIDGNTWNEWELTDQIKLFTGELSTRVASQPQKYLQLKVIMYSYDNVYTPKLSSYALDYYFDVTPPTNPTITKYYTDDTKTTELETNKWYNYAKPYFDWPDPGEAGGATDGLLGSHIKGYYVSFSTDPSAVPLTSGVFTENSYYEANLTTSNTYYFSLQAVDYTGNIDSNIFTPIIYKFDNIPPDNPPMITVTPSGFTTINKYTFEWPNAYDEHSKIHSYCYKTGATQGIYATEKCQTGLLLTDIPAMYTNGTNTFYLRAKDVAGNFASSYMTASYYFSNDPPSKVTNLAAIPPISTMNMFAFTWDLPAMFSGSADLLTYCYAINAEPPLSYSNTTCTSNRYISPFRAATKRGVNILSVIALDEAGNANWLYPATINFTANTISPGIPMNLIVSDTSDQANVRWSLTLTWDAPAFKGNGIDHYIVWRAENGANIFNQIGKVSDTAYVDLRVNTENTYTYKVSACDSVDNCGGESSAFTKRPEGVFNFPPKVNSGPTVKAGSDRAEIVWVTERDTEGAVYIGLQQNDLKRDRDHEDLRKEHIITITDLSPKTTYYYKVLSIDKNKNYLDSDAFSPIYSFQTQEAPRIYDVIVDQNSITQNSAMVTWKSTVPTKSKITYGKNLNYELTPIEGLPIEGETVAVLTHFYEFSNLESSNDSSIYHFKIIADTEFGTIITSDDYSFNTLPYPEITNITFQPIADQFNSVQVNWRTNIPTDSFIIYDGGGLKKEVAKSDLETIHSMTINDLFSNTEYSFIIKGRDRYGVIVTSTVQRWTSQIDTRPPVMSDLIVEISTTGVASNARSQIIVSWKTDEPSTSQIRYSIGSKEDLVNESPLDTETTTSHVVVLSNLPIEKIYKIQPLSTDLTGNISYGERTVAIASEPEYSMLDIIIDLFEKILKIN</sequence>
<dbReference type="InterPro" id="IPR036116">
    <property type="entry name" value="FN3_sf"/>
</dbReference>
<dbReference type="PROSITE" id="PS50853">
    <property type="entry name" value="FN3"/>
    <property type="match status" value="1"/>
</dbReference>
<gene>
    <name evidence="2" type="ORF">UR67_C0002G0055</name>
</gene>
<dbReference type="InterPro" id="IPR013783">
    <property type="entry name" value="Ig-like_fold"/>
</dbReference>
<proteinExistence type="predicted"/>
<dbReference type="InterPro" id="IPR003961">
    <property type="entry name" value="FN3_dom"/>
</dbReference>
<dbReference type="STRING" id="1618350.UR67_C0002G0055"/>
<evidence type="ECO:0000313" key="2">
    <source>
        <dbReference type="EMBL" id="KKP69935.1"/>
    </source>
</evidence>
<feature type="domain" description="Fibronectin type-III" evidence="1">
    <location>
        <begin position="1892"/>
        <end position="1989"/>
    </location>
</feature>
<evidence type="ECO:0000313" key="3">
    <source>
        <dbReference type="Proteomes" id="UP000034581"/>
    </source>
</evidence>
<dbReference type="CDD" id="cd00063">
    <property type="entry name" value="FN3"/>
    <property type="match status" value="1"/>
</dbReference>
<protein>
    <recommendedName>
        <fullName evidence="1">Fibronectin type-III domain-containing protein</fullName>
    </recommendedName>
</protein>
<dbReference type="InterPro" id="IPR015915">
    <property type="entry name" value="Kelch-typ_b-propeller"/>
</dbReference>
<dbReference type="InterPro" id="IPR011043">
    <property type="entry name" value="Gal_Oxase/kelch_b-propeller"/>
</dbReference>
<accession>A0A0G0E3P0</accession>
<name>A0A0G0E3P0_UNCC3</name>
<evidence type="ECO:0000259" key="1">
    <source>
        <dbReference type="PROSITE" id="PS50853"/>
    </source>
</evidence>
<comment type="caution">
    <text evidence="2">The sequence shown here is derived from an EMBL/GenBank/DDBJ whole genome shotgun (WGS) entry which is preliminary data.</text>
</comment>
<dbReference type="PANTHER" id="PTHR45632">
    <property type="entry name" value="LD33804P"/>
    <property type="match status" value="1"/>
</dbReference>
<dbReference type="SUPFAM" id="SSF50965">
    <property type="entry name" value="Galactose oxidase, central domain"/>
    <property type="match status" value="1"/>
</dbReference>
<reference evidence="2 3" key="1">
    <citation type="journal article" date="2015" name="Nature">
        <title>rRNA introns, odd ribosomes, and small enigmatic genomes across a large radiation of phyla.</title>
        <authorList>
            <person name="Brown C.T."/>
            <person name="Hug L.A."/>
            <person name="Thomas B.C."/>
            <person name="Sharon I."/>
            <person name="Castelle C.J."/>
            <person name="Singh A."/>
            <person name="Wilkins M.J."/>
            <person name="Williams K.H."/>
            <person name="Banfield J.F."/>
        </authorList>
    </citation>
    <scope>NUCLEOTIDE SEQUENCE [LARGE SCALE GENOMIC DNA]</scope>
</reference>
<dbReference type="Proteomes" id="UP000034581">
    <property type="component" value="Unassembled WGS sequence"/>
</dbReference>
<dbReference type="SMART" id="SM00060">
    <property type="entry name" value="FN3"/>
    <property type="match status" value="4"/>
</dbReference>
<dbReference type="Gene3D" id="2.120.10.80">
    <property type="entry name" value="Kelch-type beta propeller"/>
    <property type="match status" value="5"/>
</dbReference>
<dbReference type="SUPFAM" id="SSF117281">
    <property type="entry name" value="Kelch motif"/>
    <property type="match status" value="3"/>
</dbReference>
<dbReference type="SUPFAM" id="SSF49265">
    <property type="entry name" value="Fibronectin type III"/>
    <property type="match status" value="3"/>
</dbReference>
<dbReference type="Gene3D" id="2.60.40.10">
    <property type="entry name" value="Immunoglobulins"/>
    <property type="match status" value="1"/>
</dbReference>
<dbReference type="EMBL" id="LBQB01000002">
    <property type="protein sequence ID" value="KKP69935.1"/>
    <property type="molecule type" value="Genomic_DNA"/>
</dbReference>
<organism evidence="2 3">
    <name type="scientific">candidate division CPR3 bacterium GW2011_GWF2_35_18</name>
    <dbReference type="NCBI Taxonomy" id="1618350"/>
    <lineage>
        <taxon>Bacteria</taxon>
        <taxon>Bacteria division CPR3</taxon>
    </lineage>
</organism>